<dbReference type="OrthoDB" id="1101576at2759"/>
<dbReference type="Proteomes" id="UP000595437">
    <property type="component" value="Chromosome 15"/>
</dbReference>
<dbReference type="PANTHER" id="PTHR45913:SF21">
    <property type="entry name" value="DUF4371 DOMAIN-CONTAINING PROTEIN"/>
    <property type="match status" value="1"/>
</dbReference>
<evidence type="ECO:0000313" key="2">
    <source>
        <dbReference type="Proteomes" id="UP000595437"/>
    </source>
</evidence>
<keyword evidence="2" id="KW-1185">Reference proteome</keyword>
<gene>
    <name evidence="1" type="ORF">FKW44_020984</name>
</gene>
<proteinExistence type="predicted"/>
<dbReference type="AlphaFoldDB" id="A0A7T8GR01"/>
<dbReference type="EMBL" id="CP045904">
    <property type="protein sequence ID" value="QQP36016.1"/>
    <property type="molecule type" value="Genomic_DNA"/>
</dbReference>
<protein>
    <recommendedName>
        <fullName evidence="3">Zinc finger BED domain-containing protein 5</fullName>
    </recommendedName>
</protein>
<feature type="non-terminal residue" evidence="1">
    <location>
        <position position="134"/>
    </location>
</feature>
<sequence length="134" mass="15492">HVMTPVVRIINSIRSEAKQHFSFKVLLDELSAEYRDLQLHTDFRWLSRGRILLRFLSLMSEIKDFMKSRDEDTSMLEDTAWLLDLAFLTDITGKLNNLNRALQGKGKTVADMISALNAFKAPMNILSAHLQWKK</sequence>
<feature type="non-terminal residue" evidence="1">
    <location>
        <position position="1"/>
    </location>
</feature>
<evidence type="ECO:0000313" key="1">
    <source>
        <dbReference type="EMBL" id="QQP36016.1"/>
    </source>
</evidence>
<organism evidence="1 2">
    <name type="scientific">Caligus rogercresseyi</name>
    <name type="common">Sea louse</name>
    <dbReference type="NCBI Taxonomy" id="217165"/>
    <lineage>
        <taxon>Eukaryota</taxon>
        <taxon>Metazoa</taxon>
        <taxon>Ecdysozoa</taxon>
        <taxon>Arthropoda</taxon>
        <taxon>Crustacea</taxon>
        <taxon>Multicrustacea</taxon>
        <taxon>Hexanauplia</taxon>
        <taxon>Copepoda</taxon>
        <taxon>Siphonostomatoida</taxon>
        <taxon>Caligidae</taxon>
        <taxon>Caligus</taxon>
    </lineage>
</organism>
<name>A0A7T8GR01_CALRO</name>
<dbReference type="PANTHER" id="PTHR45913">
    <property type="entry name" value="EPM2A-INTERACTING PROTEIN 1"/>
    <property type="match status" value="1"/>
</dbReference>
<accession>A0A7T8GR01</accession>
<evidence type="ECO:0008006" key="3">
    <source>
        <dbReference type="Google" id="ProtNLM"/>
    </source>
</evidence>
<reference evidence="2" key="1">
    <citation type="submission" date="2021-01" db="EMBL/GenBank/DDBJ databases">
        <title>Caligus Genome Assembly.</title>
        <authorList>
            <person name="Gallardo-Escarate C."/>
        </authorList>
    </citation>
    <scope>NUCLEOTIDE SEQUENCE [LARGE SCALE GENOMIC DNA]</scope>
</reference>